<accession>A0A8X7CQW6</accession>
<evidence type="ECO:0000313" key="2">
    <source>
        <dbReference type="Proteomes" id="UP000886998"/>
    </source>
</evidence>
<protein>
    <submittedName>
        <fullName evidence="1">Uncharacterized protein</fullName>
    </submittedName>
</protein>
<dbReference type="OrthoDB" id="8194935at2759"/>
<evidence type="ECO:0000313" key="1">
    <source>
        <dbReference type="EMBL" id="GFY77658.1"/>
    </source>
</evidence>
<comment type="caution">
    <text evidence="1">The sequence shown here is derived from an EMBL/GenBank/DDBJ whole genome shotgun (WGS) entry which is preliminary data.</text>
</comment>
<dbReference type="EMBL" id="BMAV01022552">
    <property type="protein sequence ID" value="GFY77658.1"/>
    <property type="molecule type" value="Genomic_DNA"/>
</dbReference>
<sequence>MIQNYTSRVKKLVVVETIFGWCLQGRNSENQSSLALSVIVQENLISDQLKKFGDLEVSCLIDSKNESDVSENQIIKNFESNIKYDEKTKRYKVGLPWKLEARELKDNKGGYYC</sequence>
<dbReference type="Proteomes" id="UP000886998">
    <property type="component" value="Unassembled WGS sequence"/>
</dbReference>
<dbReference type="AlphaFoldDB" id="A0A8X7CQW6"/>
<keyword evidence="2" id="KW-1185">Reference proteome</keyword>
<name>A0A8X7CQW6_9ARAC</name>
<proteinExistence type="predicted"/>
<reference evidence="1" key="1">
    <citation type="submission" date="2020-08" db="EMBL/GenBank/DDBJ databases">
        <title>Multicomponent nature underlies the extraordinary mechanical properties of spider dragline silk.</title>
        <authorList>
            <person name="Kono N."/>
            <person name="Nakamura H."/>
            <person name="Mori M."/>
            <person name="Yoshida Y."/>
            <person name="Ohtoshi R."/>
            <person name="Malay A.D."/>
            <person name="Moran D.A.P."/>
            <person name="Tomita M."/>
            <person name="Numata K."/>
            <person name="Arakawa K."/>
        </authorList>
    </citation>
    <scope>NUCLEOTIDE SEQUENCE</scope>
</reference>
<organism evidence="1 2">
    <name type="scientific">Trichonephila inaurata madagascariensis</name>
    <dbReference type="NCBI Taxonomy" id="2747483"/>
    <lineage>
        <taxon>Eukaryota</taxon>
        <taxon>Metazoa</taxon>
        <taxon>Ecdysozoa</taxon>
        <taxon>Arthropoda</taxon>
        <taxon>Chelicerata</taxon>
        <taxon>Arachnida</taxon>
        <taxon>Araneae</taxon>
        <taxon>Araneomorphae</taxon>
        <taxon>Entelegynae</taxon>
        <taxon>Araneoidea</taxon>
        <taxon>Nephilidae</taxon>
        <taxon>Trichonephila</taxon>
        <taxon>Trichonephila inaurata</taxon>
    </lineage>
</organism>
<gene>
    <name evidence="1" type="ORF">TNIN_350251</name>
</gene>